<evidence type="ECO:0000256" key="2">
    <source>
        <dbReference type="ARBA" id="ARBA00022473"/>
    </source>
</evidence>
<feature type="domain" description="Myb-like" evidence="6">
    <location>
        <begin position="1"/>
        <end position="58"/>
    </location>
</feature>
<organism evidence="7 8">
    <name type="scientific">Lithospermum erythrorhizon</name>
    <name type="common">Purple gromwell</name>
    <name type="synonym">Lithospermum officinale var. erythrorhizon</name>
    <dbReference type="NCBI Taxonomy" id="34254"/>
    <lineage>
        <taxon>Eukaryota</taxon>
        <taxon>Viridiplantae</taxon>
        <taxon>Streptophyta</taxon>
        <taxon>Embryophyta</taxon>
        <taxon>Tracheophyta</taxon>
        <taxon>Spermatophyta</taxon>
        <taxon>Magnoliopsida</taxon>
        <taxon>eudicotyledons</taxon>
        <taxon>Gunneridae</taxon>
        <taxon>Pentapetalae</taxon>
        <taxon>asterids</taxon>
        <taxon>lamiids</taxon>
        <taxon>Boraginales</taxon>
        <taxon>Boraginaceae</taxon>
        <taxon>Boraginoideae</taxon>
        <taxon>Lithospermeae</taxon>
        <taxon>Lithospermum</taxon>
    </lineage>
</organism>
<proteinExistence type="predicted"/>
<dbReference type="PANTHER" id="PTHR43952:SF72">
    <property type="entry name" value="MYB-LIKE DOMAIN-CONTAINING PROTEIN"/>
    <property type="match status" value="1"/>
</dbReference>
<dbReference type="AlphaFoldDB" id="A0AAV3QMW8"/>
<dbReference type="SUPFAM" id="SSF46689">
    <property type="entry name" value="Homeodomain-like"/>
    <property type="match status" value="1"/>
</dbReference>
<dbReference type="EMBL" id="BAABME010005371">
    <property type="protein sequence ID" value="GAA0165424.1"/>
    <property type="molecule type" value="Genomic_DNA"/>
</dbReference>
<sequence length="132" mass="14573">MASKSTWTYEQNKIFEDALAIHVDNKDVQSGDRWEKIAEAVGEGKSVEDVRRHYKALEEDIMLIESGAVPLPKYTKLGNKNGGYNKGKSIIIREEESLGVAGLAGIWPVWGVAGQSSFRGEVSESRDGVFED</sequence>
<dbReference type="GO" id="GO:0003700">
    <property type="term" value="F:DNA-binding transcription factor activity"/>
    <property type="evidence" value="ECO:0007669"/>
    <property type="project" value="InterPro"/>
</dbReference>
<gene>
    <name evidence="7" type="ORF">LIER_20831</name>
</gene>
<reference evidence="7 8" key="1">
    <citation type="submission" date="2024-01" db="EMBL/GenBank/DDBJ databases">
        <title>The complete chloroplast genome sequence of Lithospermum erythrorhizon: insights into the phylogenetic relationship among Boraginaceae species and the maternal lineages of purple gromwells.</title>
        <authorList>
            <person name="Okada T."/>
            <person name="Watanabe K."/>
        </authorList>
    </citation>
    <scope>NUCLEOTIDE SEQUENCE [LARGE SCALE GENOMIC DNA]</scope>
</reference>
<accession>A0AAV3QMW8</accession>
<name>A0AAV3QMW8_LITER</name>
<dbReference type="GO" id="GO:0048262">
    <property type="term" value="P:determination of dorsal/ventral asymmetry"/>
    <property type="evidence" value="ECO:0007669"/>
    <property type="project" value="UniProtKB-ARBA"/>
</dbReference>
<dbReference type="SMART" id="SM00717">
    <property type="entry name" value="SANT"/>
    <property type="match status" value="1"/>
</dbReference>
<dbReference type="InterPro" id="IPR001005">
    <property type="entry name" value="SANT/Myb"/>
</dbReference>
<dbReference type="FunFam" id="1.10.10.60:FF:000154">
    <property type="entry name" value="Transcription factor SRM1"/>
    <property type="match status" value="1"/>
</dbReference>
<dbReference type="PROSITE" id="PS50090">
    <property type="entry name" value="MYB_LIKE"/>
    <property type="match status" value="1"/>
</dbReference>
<dbReference type="GO" id="GO:0009908">
    <property type="term" value="P:flower development"/>
    <property type="evidence" value="ECO:0007669"/>
    <property type="project" value="UniProtKB-ARBA"/>
</dbReference>
<evidence type="ECO:0000259" key="6">
    <source>
        <dbReference type="PROSITE" id="PS50090"/>
    </source>
</evidence>
<protein>
    <recommendedName>
        <fullName evidence="6">Myb-like domain-containing protein</fullName>
    </recommendedName>
</protein>
<comment type="caution">
    <text evidence="7">The sequence shown here is derived from an EMBL/GenBank/DDBJ whole genome shotgun (WGS) entry which is preliminary data.</text>
</comment>
<evidence type="ECO:0000256" key="4">
    <source>
        <dbReference type="ARBA" id="ARBA00023163"/>
    </source>
</evidence>
<dbReference type="InterPro" id="IPR009057">
    <property type="entry name" value="Homeodomain-like_sf"/>
</dbReference>
<evidence type="ECO:0000313" key="8">
    <source>
        <dbReference type="Proteomes" id="UP001454036"/>
    </source>
</evidence>
<keyword evidence="4" id="KW-0804">Transcription</keyword>
<keyword evidence="3" id="KW-0805">Transcription regulation</keyword>
<keyword evidence="8" id="KW-1185">Reference proteome</keyword>
<evidence type="ECO:0000256" key="5">
    <source>
        <dbReference type="ARBA" id="ARBA00023242"/>
    </source>
</evidence>
<dbReference type="InterPro" id="IPR044636">
    <property type="entry name" value="RADIALIS-like"/>
</dbReference>
<evidence type="ECO:0000313" key="7">
    <source>
        <dbReference type="EMBL" id="GAA0165424.1"/>
    </source>
</evidence>
<comment type="subcellular location">
    <subcellularLocation>
        <location evidence="1">Nucleus</location>
    </subcellularLocation>
</comment>
<evidence type="ECO:0000256" key="3">
    <source>
        <dbReference type="ARBA" id="ARBA00023015"/>
    </source>
</evidence>
<dbReference type="Gene3D" id="1.10.10.60">
    <property type="entry name" value="Homeodomain-like"/>
    <property type="match status" value="1"/>
</dbReference>
<keyword evidence="2" id="KW-0217">Developmental protein</keyword>
<dbReference type="PANTHER" id="PTHR43952">
    <property type="entry name" value="MYB FAMILY TRANSCRIPTION FACTOR-RELATED"/>
    <property type="match status" value="1"/>
</dbReference>
<dbReference type="CDD" id="cd00167">
    <property type="entry name" value="SANT"/>
    <property type="match status" value="1"/>
</dbReference>
<dbReference type="GO" id="GO:0005634">
    <property type="term" value="C:nucleus"/>
    <property type="evidence" value="ECO:0007669"/>
    <property type="project" value="UniProtKB-SubCell"/>
</dbReference>
<dbReference type="Pfam" id="PF00249">
    <property type="entry name" value="Myb_DNA-binding"/>
    <property type="match status" value="1"/>
</dbReference>
<evidence type="ECO:0000256" key="1">
    <source>
        <dbReference type="ARBA" id="ARBA00004123"/>
    </source>
</evidence>
<dbReference type="Proteomes" id="UP001454036">
    <property type="component" value="Unassembled WGS sequence"/>
</dbReference>
<keyword evidence="5" id="KW-0539">Nucleus</keyword>